<dbReference type="Proteomes" id="UP000663760">
    <property type="component" value="Unassembled WGS sequence"/>
</dbReference>
<comment type="caution">
    <text evidence="1">The sequence shown here is derived from an EMBL/GenBank/DDBJ whole genome shotgun (WGS) entry which is preliminary data.</text>
</comment>
<accession>A0A811G6I1</accession>
<dbReference type="InterPro" id="IPR052160">
    <property type="entry name" value="Gypsy_RT_Integrase-like"/>
</dbReference>
<evidence type="ECO:0000313" key="2">
    <source>
        <dbReference type="Proteomes" id="UP000663760"/>
    </source>
</evidence>
<sequence length="76" mass="8905">MDEGHFTSKKTVAKFLQCDFYWPSLFKDAHIFYRQFIKCQAAINIQKRNAMPLKSVIGLEIFDVWGIDFILPFLSS</sequence>
<protein>
    <recommendedName>
        <fullName evidence="3">Integrase zinc-binding domain-containing protein</fullName>
    </recommendedName>
</protein>
<dbReference type="EMBL" id="CACVBZ020000045">
    <property type="protein sequence ID" value="CAB1184610.1"/>
    <property type="molecule type" value="Genomic_DNA"/>
</dbReference>
<dbReference type="AlphaFoldDB" id="A0A811G6I1"/>
<evidence type="ECO:0000313" key="1">
    <source>
        <dbReference type="EMBL" id="CAB1184610.1"/>
    </source>
</evidence>
<evidence type="ECO:0008006" key="3">
    <source>
        <dbReference type="Google" id="ProtNLM"/>
    </source>
</evidence>
<gene>
    <name evidence="1" type="ORF">SI8410_UN021873</name>
</gene>
<organism evidence="1 2">
    <name type="scientific">Spirodela intermedia</name>
    <name type="common">Intermediate duckweed</name>
    <dbReference type="NCBI Taxonomy" id="51605"/>
    <lineage>
        <taxon>Eukaryota</taxon>
        <taxon>Viridiplantae</taxon>
        <taxon>Streptophyta</taxon>
        <taxon>Embryophyta</taxon>
        <taxon>Tracheophyta</taxon>
        <taxon>Spermatophyta</taxon>
        <taxon>Magnoliopsida</taxon>
        <taxon>Liliopsida</taxon>
        <taxon>Araceae</taxon>
        <taxon>Lemnoideae</taxon>
        <taxon>Spirodela</taxon>
    </lineage>
</organism>
<keyword evidence="2" id="KW-1185">Reference proteome</keyword>
<dbReference type="Gene3D" id="1.10.340.70">
    <property type="match status" value="1"/>
</dbReference>
<reference evidence="1" key="1">
    <citation type="submission" date="2020-02" db="EMBL/GenBank/DDBJ databases">
        <authorList>
            <person name="Scholz U."/>
            <person name="Mascher M."/>
            <person name="Fiebig A."/>
        </authorList>
    </citation>
    <scope>NUCLEOTIDE SEQUENCE</scope>
</reference>
<proteinExistence type="predicted"/>
<name>A0A811G6I1_SPIIN</name>
<dbReference type="OrthoDB" id="1739170at2759"/>
<dbReference type="PANTHER" id="PTHR47266">
    <property type="entry name" value="ENDONUCLEASE-RELATED"/>
    <property type="match status" value="1"/>
</dbReference>